<dbReference type="RefSeq" id="WP_162005140.1">
    <property type="nucleotide sequence ID" value="NZ_BKZW01000001.1"/>
</dbReference>
<dbReference type="EMBL" id="BKZW01000001">
    <property type="protein sequence ID" value="GER88088.1"/>
    <property type="molecule type" value="Genomic_DNA"/>
</dbReference>
<evidence type="ECO:0000313" key="2">
    <source>
        <dbReference type="EMBL" id="GER88088.1"/>
    </source>
</evidence>
<evidence type="ECO:0000313" key="3">
    <source>
        <dbReference type="Proteomes" id="UP000326912"/>
    </source>
</evidence>
<dbReference type="Proteomes" id="UP000326912">
    <property type="component" value="Unassembled WGS sequence"/>
</dbReference>
<gene>
    <name evidence="2" type="ORF">KDW_22500</name>
</gene>
<feature type="transmembrane region" description="Helical" evidence="1">
    <location>
        <begin position="7"/>
        <end position="26"/>
    </location>
</feature>
<keyword evidence="3" id="KW-1185">Reference proteome</keyword>
<keyword evidence="1" id="KW-0812">Transmembrane</keyword>
<evidence type="ECO:0000256" key="1">
    <source>
        <dbReference type="SAM" id="Phobius"/>
    </source>
</evidence>
<accession>A0A5J4KFA6</accession>
<keyword evidence="1" id="KW-0472">Membrane</keyword>
<proteinExistence type="predicted"/>
<reference evidence="2 3" key="1">
    <citation type="submission" date="2019-10" db="EMBL/GenBank/DDBJ databases">
        <title>Dictyobacter vulcani sp. nov., within the class Ktedonobacteria, isolated from soil of volcanic Mt. Zao.</title>
        <authorList>
            <person name="Zheng Y."/>
            <person name="Wang C.M."/>
            <person name="Sakai Y."/>
            <person name="Abe K."/>
            <person name="Yokota A."/>
            <person name="Yabe S."/>
        </authorList>
    </citation>
    <scope>NUCLEOTIDE SEQUENCE [LARGE SCALE GENOMIC DNA]</scope>
    <source>
        <strain evidence="2 3">W12</strain>
    </source>
</reference>
<name>A0A5J4KFA6_9CHLR</name>
<sequence length="71" mass="8041">MRVHSAWFMLGSLVVIAVASIAFLFYEASIDSDAAPWLVLGNHVLLSLLVRSRFGIIWLFRFILIFVAFVL</sequence>
<keyword evidence="1" id="KW-1133">Transmembrane helix</keyword>
<comment type="caution">
    <text evidence="2">The sequence shown here is derived from an EMBL/GenBank/DDBJ whole genome shotgun (WGS) entry which is preliminary data.</text>
</comment>
<feature type="transmembrane region" description="Helical" evidence="1">
    <location>
        <begin position="46"/>
        <end position="70"/>
    </location>
</feature>
<organism evidence="2 3">
    <name type="scientific">Dictyobacter vulcani</name>
    <dbReference type="NCBI Taxonomy" id="2607529"/>
    <lineage>
        <taxon>Bacteria</taxon>
        <taxon>Bacillati</taxon>
        <taxon>Chloroflexota</taxon>
        <taxon>Ktedonobacteria</taxon>
        <taxon>Ktedonobacterales</taxon>
        <taxon>Dictyobacteraceae</taxon>
        <taxon>Dictyobacter</taxon>
    </lineage>
</organism>
<protein>
    <submittedName>
        <fullName evidence="2">Uncharacterized protein</fullName>
    </submittedName>
</protein>
<dbReference type="AlphaFoldDB" id="A0A5J4KFA6"/>